<dbReference type="AlphaFoldDB" id="A0A182IGV7"/>
<evidence type="ECO:0000313" key="3">
    <source>
        <dbReference type="Proteomes" id="UP000075840"/>
    </source>
</evidence>
<organism evidence="2 3">
    <name type="scientific">Anopheles arabiensis</name>
    <name type="common">Mosquito</name>
    <dbReference type="NCBI Taxonomy" id="7173"/>
    <lineage>
        <taxon>Eukaryota</taxon>
        <taxon>Metazoa</taxon>
        <taxon>Ecdysozoa</taxon>
        <taxon>Arthropoda</taxon>
        <taxon>Hexapoda</taxon>
        <taxon>Insecta</taxon>
        <taxon>Pterygota</taxon>
        <taxon>Neoptera</taxon>
        <taxon>Endopterygota</taxon>
        <taxon>Diptera</taxon>
        <taxon>Nematocera</taxon>
        <taxon>Culicoidea</taxon>
        <taxon>Culicidae</taxon>
        <taxon>Anophelinae</taxon>
        <taxon>Anopheles</taxon>
    </lineage>
</organism>
<dbReference type="Proteomes" id="UP000075840">
    <property type="component" value="Unassembled WGS sequence"/>
</dbReference>
<proteinExistence type="predicted"/>
<dbReference type="EnsemblMetazoa" id="AARA014695-RA">
    <property type="protein sequence ID" value="AARA014695-PA"/>
    <property type="gene ID" value="AARA014695"/>
</dbReference>
<protein>
    <submittedName>
        <fullName evidence="2">Uncharacterized protein</fullName>
    </submittedName>
</protein>
<evidence type="ECO:0000256" key="1">
    <source>
        <dbReference type="SAM" id="MobiDB-lite"/>
    </source>
</evidence>
<sequence>MYATLHNAPVCWGCCWEDSFCIWMFGVEALLFDSTAVLSPSDEPPSVEPPSVEPPRPEPGPPSVDGLMPPLRHGTPMIGSGSSGGVTYNTTRVEVNHWTFDYSAMSPRDPPYLQSDATVQSNLDRVRVIRCLHQGRKVADADFLQR</sequence>
<feature type="region of interest" description="Disordered" evidence="1">
    <location>
        <begin position="38"/>
        <end position="85"/>
    </location>
</feature>
<reference evidence="2" key="1">
    <citation type="submission" date="2022-08" db="UniProtKB">
        <authorList>
            <consortium name="EnsemblMetazoa"/>
        </authorList>
    </citation>
    <scope>IDENTIFICATION</scope>
    <source>
        <strain evidence="2">Dongola</strain>
    </source>
</reference>
<feature type="compositionally biased region" description="Pro residues" evidence="1">
    <location>
        <begin position="42"/>
        <end position="62"/>
    </location>
</feature>
<accession>A0A182IGV7</accession>
<dbReference type="VEuPathDB" id="VectorBase:AARA014695"/>
<dbReference type="EMBL" id="APCN01000213">
    <property type="status" value="NOT_ANNOTATED_CDS"/>
    <property type="molecule type" value="Genomic_DNA"/>
</dbReference>
<name>A0A182IGV7_ANOAR</name>
<evidence type="ECO:0000313" key="2">
    <source>
        <dbReference type="EnsemblMetazoa" id="AARA014695-PA"/>
    </source>
</evidence>
<keyword evidence="3" id="KW-1185">Reference proteome</keyword>